<dbReference type="PANTHER" id="PTHR13794">
    <property type="entry name" value="ENOLASE SUPERFAMILY, MANDELATE RACEMASE"/>
    <property type="match status" value="1"/>
</dbReference>
<organism evidence="5 6">
    <name type="scientific">Ulvibacterium marinum</name>
    <dbReference type="NCBI Taxonomy" id="2419782"/>
    <lineage>
        <taxon>Bacteria</taxon>
        <taxon>Pseudomonadati</taxon>
        <taxon>Bacteroidota</taxon>
        <taxon>Flavobacteriia</taxon>
        <taxon>Flavobacteriales</taxon>
        <taxon>Flavobacteriaceae</taxon>
        <taxon>Ulvibacterium</taxon>
    </lineage>
</organism>
<keyword evidence="6" id="KW-1185">Reference proteome</keyword>
<keyword evidence="3" id="KW-0460">Magnesium</keyword>
<dbReference type="GO" id="GO:0016052">
    <property type="term" value="P:carbohydrate catabolic process"/>
    <property type="evidence" value="ECO:0007669"/>
    <property type="project" value="TreeGrafter"/>
</dbReference>
<evidence type="ECO:0000259" key="4">
    <source>
        <dbReference type="SMART" id="SM00922"/>
    </source>
</evidence>
<dbReference type="Pfam" id="PF02746">
    <property type="entry name" value="MR_MLE_N"/>
    <property type="match status" value="1"/>
</dbReference>
<name>A0A3B0C2J6_9FLAO</name>
<evidence type="ECO:0000256" key="1">
    <source>
        <dbReference type="ARBA" id="ARBA00001946"/>
    </source>
</evidence>
<keyword evidence="2" id="KW-0479">Metal-binding</keyword>
<dbReference type="InterPro" id="IPR029017">
    <property type="entry name" value="Enolase-like_N"/>
</dbReference>
<evidence type="ECO:0000256" key="2">
    <source>
        <dbReference type="ARBA" id="ARBA00022723"/>
    </source>
</evidence>
<dbReference type="InterPro" id="IPR029065">
    <property type="entry name" value="Enolase_C-like"/>
</dbReference>
<dbReference type="Gene3D" id="3.20.20.120">
    <property type="entry name" value="Enolase-like C-terminal domain"/>
    <property type="match status" value="1"/>
</dbReference>
<dbReference type="SFLD" id="SFLDS00001">
    <property type="entry name" value="Enolase"/>
    <property type="match status" value="1"/>
</dbReference>
<dbReference type="RefSeq" id="WP_120713854.1">
    <property type="nucleotide sequence ID" value="NZ_RBCJ01000005.1"/>
</dbReference>
<dbReference type="SUPFAM" id="SSF51604">
    <property type="entry name" value="Enolase C-terminal domain-like"/>
    <property type="match status" value="1"/>
</dbReference>
<comment type="cofactor">
    <cofactor evidence="1">
        <name>Mg(2+)</name>
        <dbReference type="ChEBI" id="CHEBI:18420"/>
    </cofactor>
</comment>
<dbReference type="InterPro" id="IPR013341">
    <property type="entry name" value="Mandelate_racemase_N_dom"/>
</dbReference>
<dbReference type="GO" id="GO:0016854">
    <property type="term" value="F:racemase and epimerase activity"/>
    <property type="evidence" value="ECO:0007669"/>
    <property type="project" value="UniProtKB-ARBA"/>
</dbReference>
<sequence>MTSRRSFIQRITAAGSVPFLYGFSSRLPRSKGKDPSRYDKIDKALALPVLKTNFFDGPVRIANVTLWEHENSFICKVNSSDGAEGLSISNNLRMDYLYPIFTKRIAPFFIGKDALDLDRLIEDVYKYKSNYKFQSYALWVPVATVEFAILDMLGKRIGKPIGKLIGKIHNPEPRVYLPTRFRHLSPEKSIAETKRILDATGYNAVKFKIGGKMGGNSEKVKGRSERIIAMARKELGDAMWLGVDANGGYDVKEAIRIGNILEDYDYAMYEEPLPFDWYHATQEVADALKVPIAGGEQEASMRNFRWMLGDDILQIVRPDMFYFGGMIRSIKVARMADAVGVRCIPHLSGSGVGYLYAMHFLSAIPNGGAYNPCTKNTNDPIVPVYSDSSSLNVENGKFKVPTGAGLGVEIDPGFLKKHKVIN</sequence>
<dbReference type="EMBL" id="RBCJ01000005">
    <property type="protein sequence ID" value="RKN77957.1"/>
    <property type="molecule type" value="Genomic_DNA"/>
</dbReference>
<dbReference type="Proteomes" id="UP000276603">
    <property type="component" value="Unassembled WGS sequence"/>
</dbReference>
<dbReference type="CDD" id="cd03316">
    <property type="entry name" value="MR_like"/>
    <property type="match status" value="1"/>
</dbReference>
<protein>
    <submittedName>
        <fullName evidence="5">Mandelate racemase/muconate lactonizing enzyme family protein</fullName>
    </submittedName>
</protein>
<reference evidence="5 6" key="1">
    <citation type="submission" date="2018-10" db="EMBL/GenBank/DDBJ databases">
        <title>Ulvibacterium marinum gen. nov., sp. nov., a novel marine bacterium of the family Flavobacteriaceae, isolated from a culture of the green alga Ulva prolifera.</title>
        <authorList>
            <person name="Zhang Z."/>
        </authorList>
    </citation>
    <scope>NUCLEOTIDE SEQUENCE [LARGE SCALE GENOMIC DNA]</scope>
    <source>
        <strain evidence="5 6">CCMM003</strain>
    </source>
</reference>
<feature type="domain" description="Mandelate racemase/muconate lactonizing enzyme C-terminal" evidence="4">
    <location>
        <begin position="186"/>
        <end position="291"/>
    </location>
</feature>
<dbReference type="SUPFAM" id="SSF54826">
    <property type="entry name" value="Enolase N-terminal domain-like"/>
    <property type="match status" value="1"/>
</dbReference>
<accession>A0A3B0C2J6</accession>
<evidence type="ECO:0000313" key="6">
    <source>
        <dbReference type="Proteomes" id="UP000276603"/>
    </source>
</evidence>
<gene>
    <name evidence="5" type="ORF">D7Z94_22330</name>
</gene>
<dbReference type="AlphaFoldDB" id="A0A3B0C2J6"/>
<proteinExistence type="predicted"/>
<dbReference type="InterPro" id="IPR036849">
    <property type="entry name" value="Enolase-like_C_sf"/>
</dbReference>
<dbReference type="PANTHER" id="PTHR13794:SF58">
    <property type="entry name" value="MITOCHONDRIAL ENOLASE SUPERFAMILY MEMBER 1"/>
    <property type="match status" value="1"/>
</dbReference>
<dbReference type="SFLD" id="SFLDG00179">
    <property type="entry name" value="mandelate_racemase"/>
    <property type="match status" value="1"/>
</dbReference>
<evidence type="ECO:0000256" key="3">
    <source>
        <dbReference type="ARBA" id="ARBA00022842"/>
    </source>
</evidence>
<dbReference type="InterPro" id="IPR013342">
    <property type="entry name" value="Mandelate_racemase_C"/>
</dbReference>
<dbReference type="OrthoDB" id="9775391at2"/>
<dbReference type="InterPro" id="IPR046945">
    <property type="entry name" value="RHMD-like"/>
</dbReference>
<comment type="caution">
    <text evidence="5">The sequence shown here is derived from an EMBL/GenBank/DDBJ whole genome shotgun (WGS) entry which is preliminary data.</text>
</comment>
<dbReference type="Gene3D" id="3.30.390.10">
    <property type="entry name" value="Enolase-like, N-terminal domain"/>
    <property type="match status" value="1"/>
</dbReference>
<dbReference type="SMART" id="SM00922">
    <property type="entry name" value="MR_MLE"/>
    <property type="match status" value="1"/>
</dbReference>
<evidence type="ECO:0000313" key="5">
    <source>
        <dbReference type="EMBL" id="RKN77957.1"/>
    </source>
</evidence>
<dbReference type="GO" id="GO:0000287">
    <property type="term" value="F:magnesium ion binding"/>
    <property type="evidence" value="ECO:0007669"/>
    <property type="project" value="TreeGrafter"/>
</dbReference>
<dbReference type="GO" id="GO:0016836">
    <property type="term" value="F:hydro-lyase activity"/>
    <property type="evidence" value="ECO:0007669"/>
    <property type="project" value="TreeGrafter"/>
</dbReference>
<dbReference type="Pfam" id="PF13378">
    <property type="entry name" value="MR_MLE_C"/>
    <property type="match status" value="1"/>
</dbReference>